<comment type="domain">
    <text evidence="7">The DHHC domain is required for palmitoyltransferase activity.</text>
</comment>
<evidence type="ECO:0000256" key="4">
    <source>
        <dbReference type="ARBA" id="ARBA00022989"/>
    </source>
</evidence>
<dbReference type="RefSeq" id="XP_008486690.2">
    <property type="nucleotide sequence ID" value="XM_008488468.3"/>
</dbReference>
<evidence type="ECO:0000256" key="8">
    <source>
        <dbReference type="SAM" id="SignalP"/>
    </source>
</evidence>
<evidence type="ECO:0000256" key="2">
    <source>
        <dbReference type="ARBA" id="ARBA00022679"/>
    </source>
</evidence>
<proteinExistence type="inferred from homology"/>
<dbReference type="Proteomes" id="UP000079169">
    <property type="component" value="Unplaced"/>
</dbReference>
<feature type="chain" id="PRO_5010233608" description="Palmitoyltransferase" evidence="8">
    <location>
        <begin position="17"/>
        <end position="215"/>
    </location>
</feature>
<keyword evidence="10" id="KW-1185">Reference proteome</keyword>
<evidence type="ECO:0000256" key="6">
    <source>
        <dbReference type="ARBA" id="ARBA00023315"/>
    </source>
</evidence>
<comment type="subcellular location">
    <subcellularLocation>
        <location evidence="1">Membrane</location>
        <topology evidence="1">Multi-pass membrane protein</topology>
    </subcellularLocation>
</comment>
<dbReference type="OMA" id="IRESICT"/>
<dbReference type="EC" id="2.3.1.225" evidence="7"/>
<feature type="domain" description="Palmitoyltransferase DHHC" evidence="9">
    <location>
        <begin position="180"/>
        <end position="215"/>
    </location>
</feature>
<dbReference type="GO" id="GO:0019706">
    <property type="term" value="F:protein-cysteine S-palmitoyltransferase activity"/>
    <property type="evidence" value="ECO:0007669"/>
    <property type="project" value="UniProtKB-EC"/>
</dbReference>
<dbReference type="CTD" id="33516"/>
<comment type="similarity">
    <text evidence="7">Belongs to the DHHC palmitoyltransferase family.</text>
</comment>
<keyword evidence="6 7" id="KW-0012">Acyltransferase</keyword>
<evidence type="ECO:0000256" key="3">
    <source>
        <dbReference type="ARBA" id="ARBA00022692"/>
    </source>
</evidence>
<reference evidence="11" key="1">
    <citation type="submission" date="2025-08" db="UniProtKB">
        <authorList>
            <consortium name="RefSeq"/>
        </authorList>
    </citation>
    <scope>IDENTIFICATION</scope>
</reference>
<dbReference type="InterPro" id="IPR001594">
    <property type="entry name" value="Palmitoyltrfase_DHHC"/>
</dbReference>
<dbReference type="InterPro" id="IPR039859">
    <property type="entry name" value="PFA4/ZDH16/20/ERF2-like"/>
</dbReference>
<protein>
    <recommendedName>
        <fullName evidence="7">Palmitoyltransferase</fullName>
        <ecNumber evidence="7">2.3.1.225</ecNumber>
    </recommendedName>
</protein>
<feature type="transmembrane region" description="Helical" evidence="7">
    <location>
        <begin position="124"/>
        <end position="144"/>
    </location>
</feature>
<organism evidence="10 11">
    <name type="scientific">Diaphorina citri</name>
    <name type="common">Asian citrus psyllid</name>
    <dbReference type="NCBI Taxonomy" id="121845"/>
    <lineage>
        <taxon>Eukaryota</taxon>
        <taxon>Metazoa</taxon>
        <taxon>Ecdysozoa</taxon>
        <taxon>Arthropoda</taxon>
        <taxon>Hexapoda</taxon>
        <taxon>Insecta</taxon>
        <taxon>Pterygota</taxon>
        <taxon>Neoptera</taxon>
        <taxon>Paraneoptera</taxon>
        <taxon>Hemiptera</taxon>
        <taxon>Sternorrhyncha</taxon>
        <taxon>Psylloidea</taxon>
        <taxon>Psyllidae</taxon>
        <taxon>Diaphorininae</taxon>
        <taxon>Diaphorina</taxon>
    </lineage>
</organism>
<dbReference type="Pfam" id="PF01529">
    <property type="entry name" value="DHHC"/>
    <property type="match status" value="1"/>
</dbReference>
<dbReference type="AlphaFoldDB" id="A0A1S3DS36"/>
<keyword evidence="8" id="KW-0732">Signal</keyword>
<dbReference type="KEGG" id="dci:103523422"/>
<evidence type="ECO:0000259" key="9">
    <source>
        <dbReference type="Pfam" id="PF01529"/>
    </source>
</evidence>
<keyword evidence="2 7" id="KW-0808">Transferase</keyword>
<keyword evidence="4 7" id="KW-1133">Transmembrane helix</keyword>
<sequence>WTFFCFSLLCCRVSDQQVSQVMVMIADKFRIPWRGGARKMSIDTLLPIVIIPAMLYLAAQGVSYSIGVFITFPLTLCYLHIYLVQYIPDTKFFLVWVATTFVVLYFMFEWSIVYVLLIDTGENIVFMSLLLGSVVCFVGVQVLAKINHVKSYSVLPSSSTESIVNLSDDSVNSLTTSFNIRESICTSCCKQIPPRAYHCNICQVCVLKRDLHCVW</sequence>
<dbReference type="PaxDb" id="121845-A0A1S3DS36"/>
<dbReference type="GeneID" id="103523422"/>
<dbReference type="PANTHER" id="PTHR12246">
    <property type="entry name" value="PALMITOYLTRANSFERASE ZDHHC16"/>
    <property type="match status" value="1"/>
</dbReference>
<keyword evidence="5 7" id="KW-0472">Membrane</keyword>
<name>A0A1S3DS36_DIACI</name>
<feature type="transmembrane region" description="Helical" evidence="7">
    <location>
        <begin position="93"/>
        <end position="117"/>
    </location>
</feature>
<evidence type="ECO:0000313" key="11">
    <source>
        <dbReference type="RefSeq" id="XP_008486690.2"/>
    </source>
</evidence>
<feature type="non-terminal residue" evidence="11">
    <location>
        <position position="1"/>
    </location>
</feature>
<dbReference type="PROSITE" id="PS50216">
    <property type="entry name" value="DHHC"/>
    <property type="match status" value="1"/>
</dbReference>
<feature type="signal peptide" evidence="8">
    <location>
        <begin position="1"/>
        <end position="16"/>
    </location>
</feature>
<gene>
    <name evidence="11" type="primary">LOC103523422</name>
</gene>
<evidence type="ECO:0000256" key="5">
    <source>
        <dbReference type="ARBA" id="ARBA00023136"/>
    </source>
</evidence>
<evidence type="ECO:0000256" key="7">
    <source>
        <dbReference type="RuleBase" id="RU079119"/>
    </source>
</evidence>
<evidence type="ECO:0000256" key="1">
    <source>
        <dbReference type="ARBA" id="ARBA00004141"/>
    </source>
</evidence>
<dbReference type="GO" id="GO:0016020">
    <property type="term" value="C:membrane"/>
    <property type="evidence" value="ECO:0007669"/>
    <property type="project" value="UniProtKB-SubCell"/>
</dbReference>
<evidence type="ECO:0000313" key="10">
    <source>
        <dbReference type="Proteomes" id="UP000079169"/>
    </source>
</evidence>
<comment type="catalytic activity">
    <reaction evidence="7">
        <text>L-cysteinyl-[protein] + hexadecanoyl-CoA = S-hexadecanoyl-L-cysteinyl-[protein] + CoA</text>
        <dbReference type="Rhea" id="RHEA:36683"/>
        <dbReference type="Rhea" id="RHEA-COMP:10131"/>
        <dbReference type="Rhea" id="RHEA-COMP:11032"/>
        <dbReference type="ChEBI" id="CHEBI:29950"/>
        <dbReference type="ChEBI" id="CHEBI:57287"/>
        <dbReference type="ChEBI" id="CHEBI:57379"/>
        <dbReference type="ChEBI" id="CHEBI:74151"/>
        <dbReference type="EC" id="2.3.1.225"/>
    </reaction>
</comment>
<dbReference type="STRING" id="121845.A0A1S3DS36"/>
<keyword evidence="3 7" id="KW-0812">Transmembrane</keyword>
<feature type="transmembrane region" description="Helical" evidence="7">
    <location>
        <begin position="66"/>
        <end position="87"/>
    </location>
</feature>
<accession>A0A1S3DS36</accession>